<dbReference type="GO" id="GO:0003735">
    <property type="term" value="F:structural constituent of ribosome"/>
    <property type="evidence" value="ECO:0007669"/>
    <property type="project" value="InterPro"/>
</dbReference>
<keyword evidence="3" id="KW-0687">Ribonucleoprotein</keyword>
<dbReference type="Proteomes" id="UP000245908">
    <property type="component" value="Unassembled WGS sequence"/>
</dbReference>
<dbReference type="InterPro" id="IPR023654">
    <property type="entry name" value="Ribosomal_eL32_arc"/>
</dbReference>
<dbReference type="Pfam" id="PF01655">
    <property type="entry name" value="Ribosomal_L32e"/>
    <property type="match status" value="1"/>
</dbReference>
<gene>
    <name evidence="6" type="ORF">DDW05_00980</name>
</gene>
<dbReference type="GO" id="GO:0006412">
    <property type="term" value="P:translation"/>
    <property type="evidence" value="ECO:0007669"/>
    <property type="project" value="InterPro"/>
</dbReference>
<evidence type="ECO:0000256" key="3">
    <source>
        <dbReference type="ARBA" id="ARBA00023274"/>
    </source>
</evidence>
<proteinExistence type="inferred from homology"/>
<dbReference type="InterPro" id="IPR036351">
    <property type="entry name" value="Ribosomal_eL32_sf"/>
</dbReference>
<comment type="similarity">
    <text evidence="1">Belongs to the eukaryotic ribosomal protein eL32 family.</text>
</comment>
<protein>
    <recommendedName>
        <fullName evidence="4">Large ribosomal subunit protein eL32</fullName>
    </recommendedName>
    <alternativeName>
        <fullName evidence="5">50S ribosomal protein L32e</fullName>
    </alternativeName>
</protein>
<evidence type="ECO:0000256" key="1">
    <source>
        <dbReference type="ARBA" id="ARBA00008431"/>
    </source>
</evidence>
<dbReference type="CDD" id="cd00513">
    <property type="entry name" value="Ribosomal_L32_L32e"/>
    <property type="match status" value="1"/>
</dbReference>
<sequence length="124" mass="14862">MNKLLKLRKIIKRKKPDYLRFQWWKVIKLRNKKESWRRPRGIHNKIRRKLKSRVSMVEVGYGSPREVKGLLPNGKKPVLVHNVEELEKIDKEKECAIIASNVGKRKREQIINRAKELNIEIFNI</sequence>
<dbReference type="AlphaFoldDB" id="A0A2T9WUI1"/>
<reference evidence="6 7" key="1">
    <citation type="journal article" date="2015" name="Appl. Environ. Microbiol.">
        <title>Nanoarchaeota, Their Sulfolobales Host, and Nanoarchaeota Virus Distribution across Yellowstone National Park Hot Springs.</title>
        <authorList>
            <person name="Munson-McGee J.H."/>
            <person name="Field E.K."/>
            <person name="Bateson M."/>
            <person name="Rooney C."/>
            <person name="Stepanauskas R."/>
            <person name="Young M.J."/>
        </authorList>
    </citation>
    <scope>NUCLEOTIDE SEQUENCE [LARGE SCALE GENOMIC DNA]</scope>
    <source>
        <strain evidence="6">SCGC AB-777_O03</strain>
    </source>
</reference>
<evidence type="ECO:0000313" key="6">
    <source>
        <dbReference type="EMBL" id="PVU71471.1"/>
    </source>
</evidence>
<dbReference type="InterPro" id="IPR001515">
    <property type="entry name" value="Ribosomal_eL32"/>
</dbReference>
<comment type="caution">
    <text evidence="6">The sequence shown here is derived from an EMBL/GenBank/DDBJ whole genome shotgun (WGS) entry which is preliminary data.</text>
</comment>
<evidence type="ECO:0000256" key="2">
    <source>
        <dbReference type="ARBA" id="ARBA00022980"/>
    </source>
</evidence>
<dbReference type="SMART" id="SM01393">
    <property type="entry name" value="Ribosomal_L32e"/>
    <property type="match status" value="1"/>
</dbReference>
<dbReference type="NCBIfam" id="NF006332">
    <property type="entry name" value="PRK08562.1"/>
    <property type="match status" value="1"/>
</dbReference>
<keyword evidence="2 6" id="KW-0689">Ribosomal protein</keyword>
<evidence type="ECO:0000256" key="4">
    <source>
        <dbReference type="ARBA" id="ARBA00035229"/>
    </source>
</evidence>
<evidence type="ECO:0000256" key="5">
    <source>
        <dbReference type="ARBA" id="ARBA00035377"/>
    </source>
</evidence>
<dbReference type="GO" id="GO:0022625">
    <property type="term" value="C:cytosolic large ribosomal subunit"/>
    <property type="evidence" value="ECO:0007669"/>
    <property type="project" value="TreeGrafter"/>
</dbReference>
<organism evidence="6 7">
    <name type="scientific">Nanobsidianus stetteri</name>
    <dbReference type="NCBI Taxonomy" id="1294122"/>
    <lineage>
        <taxon>Archaea</taxon>
        <taxon>Nanobdellota</taxon>
        <taxon>Candidatus Nanoarchaeia</taxon>
        <taxon>Nanoarchaeales</taxon>
        <taxon>Nanopusillaceae</taxon>
        <taxon>Candidatus Nanobsidianus</taxon>
    </lineage>
</organism>
<dbReference type="PANTHER" id="PTHR23413:SF1">
    <property type="entry name" value="RIBOSOMAL PROTEIN L32"/>
    <property type="match status" value="1"/>
</dbReference>
<accession>A0A2T9WUI1</accession>
<dbReference type="SUPFAM" id="SSF52042">
    <property type="entry name" value="Ribosomal protein L32e"/>
    <property type="match status" value="1"/>
</dbReference>
<name>A0A2T9WUI1_NANST</name>
<dbReference type="PANTHER" id="PTHR23413">
    <property type="entry name" value="60S RIBOSOMAL PROTEIN L32 AND DNA-DIRECTED RNA POLYMERASE II, SUBUNIT N"/>
    <property type="match status" value="1"/>
</dbReference>
<dbReference type="EMBL" id="QEFH01000005">
    <property type="protein sequence ID" value="PVU71471.1"/>
    <property type="molecule type" value="Genomic_DNA"/>
</dbReference>
<evidence type="ECO:0000313" key="7">
    <source>
        <dbReference type="Proteomes" id="UP000245908"/>
    </source>
</evidence>